<dbReference type="AlphaFoldDB" id="A0AAP4BAG4"/>
<comment type="similarity">
    <text evidence="1">Belongs to the BlaI transcriptional regulatory family.</text>
</comment>
<dbReference type="InterPro" id="IPR036388">
    <property type="entry name" value="WH-like_DNA-bd_sf"/>
</dbReference>
<dbReference type="GO" id="GO:0003677">
    <property type="term" value="F:DNA binding"/>
    <property type="evidence" value="ECO:0007669"/>
    <property type="project" value="UniProtKB-KW"/>
</dbReference>
<gene>
    <name evidence="5" type="ORF">QJ036_00550</name>
</gene>
<evidence type="ECO:0000256" key="2">
    <source>
        <dbReference type="ARBA" id="ARBA00023015"/>
    </source>
</evidence>
<dbReference type="Gene3D" id="1.10.10.10">
    <property type="entry name" value="Winged helix-like DNA-binding domain superfamily/Winged helix DNA-binding domain"/>
    <property type="match status" value="1"/>
</dbReference>
<evidence type="ECO:0000256" key="3">
    <source>
        <dbReference type="ARBA" id="ARBA00023125"/>
    </source>
</evidence>
<proteinExistence type="inferred from homology"/>
<dbReference type="GO" id="GO:0045892">
    <property type="term" value="P:negative regulation of DNA-templated transcription"/>
    <property type="evidence" value="ECO:0007669"/>
    <property type="project" value="InterPro"/>
</dbReference>
<keyword evidence="4" id="KW-0804">Transcription</keyword>
<dbReference type="InterPro" id="IPR005650">
    <property type="entry name" value="BlaI_family"/>
</dbReference>
<dbReference type="SUPFAM" id="SSF46785">
    <property type="entry name" value="Winged helix' DNA-binding domain"/>
    <property type="match status" value="1"/>
</dbReference>
<keyword evidence="6" id="KW-1185">Reference proteome</keyword>
<dbReference type="InterPro" id="IPR036390">
    <property type="entry name" value="WH_DNA-bd_sf"/>
</dbReference>
<sequence>MRISNRMTERELTVMKAIWDIGDGATTAKIVKKLQEWYGEKLTPQAIGVYIDKLKKKNFIRITKPDNYYKVYEPLVSKEEFMKHQVQSIAKFWDQSTAQYGIMALSGEKKLTKEEADDLRRLLDDLD</sequence>
<dbReference type="EMBL" id="JASGBQ010000001">
    <property type="protein sequence ID" value="MDI9240966.1"/>
    <property type="molecule type" value="Genomic_DNA"/>
</dbReference>
<keyword evidence="2" id="KW-0805">Transcription regulation</keyword>
<evidence type="ECO:0000256" key="4">
    <source>
        <dbReference type="ARBA" id="ARBA00023163"/>
    </source>
</evidence>
<dbReference type="RefSeq" id="WP_283229476.1">
    <property type="nucleotide sequence ID" value="NZ_JASGBQ010000001.1"/>
</dbReference>
<protein>
    <submittedName>
        <fullName evidence="5">BlaI/MecI/CopY family transcriptional regulator</fullName>
    </submittedName>
</protein>
<evidence type="ECO:0000313" key="6">
    <source>
        <dbReference type="Proteomes" id="UP001300383"/>
    </source>
</evidence>
<dbReference type="Pfam" id="PF03965">
    <property type="entry name" value="Penicillinase_R"/>
    <property type="match status" value="1"/>
</dbReference>
<evidence type="ECO:0000313" key="5">
    <source>
        <dbReference type="EMBL" id="MDI9240966.1"/>
    </source>
</evidence>
<reference evidence="5 6" key="1">
    <citation type="submission" date="2023-05" db="EMBL/GenBank/DDBJ databases">
        <title>[ruminococcus] sp. nov., isolated from a pig farm feces dump.</title>
        <authorList>
            <person name="Chang Y.-H."/>
        </authorList>
    </citation>
    <scope>NUCLEOTIDE SEQUENCE [LARGE SCALE GENOMIC DNA]</scope>
    <source>
        <strain evidence="5 6">YH-rum2234</strain>
    </source>
</reference>
<keyword evidence="3" id="KW-0238">DNA-binding</keyword>
<comment type="caution">
    <text evidence="5">The sequence shown here is derived from an EMBL/GenBank/DDBJ whole genome shotgun (WGS) entry which is preliminary data.</text>
</comment>
<dbReference type="Proteomes" id="UP001300383">
    <property type="component" value="Unassembled WGS sequence"/>
</dbReference>
<organism evidence="5 6">
    <name type="scientific">Fusibacillus kribbianus</name>
    <dbReference type="NCBI Taxonomy" id="3044208"/>
    <lineage>
        <taxon>Bacteria</taxon>
        <taxon>Bacillati</taxon>
        <taxon>Bacillota</taxon>
        <taxon>Clostridia</taxon>
        <taxon>Lachnospirales</taxon>
        <taxon>Lachnospiraceae</taxon>
        <taxon>Fusibacillus</taxon>
    </lineage>
</organism>
<evidence type="ECO:0000256" key="1">
    <source>
        <dbReference type="ARBA" id="ARBA00011046"/>
    </source>
</evidence>
<name>A0AAP4BAG4_9FIRM</name>
<accession>A0AAP4BAG4</accession>